<evidence type="ECO:0000313" key="1">
    <source>
        <dbReference type="EMBL" id="KAK3334427.1"/>
    </source>
</evidence>
<sequence>RNTIFKSSFIRYTITSNYYKPIDLFFEHINTTYAINIKNYKNSTYDIHTIFSRPSLNSNYLSIIGKSIERFFNTNQNGTYTSSNPITNITFYIIKLYRDSKIKRFSKLDLRAFNTPNI</sequence>
<organism evidence="1 2">
    <name type="scientific">Neurospora tetraspora</name>
    <dbReference type="NCBI Taxonomy" id="94610"/>
    <lineage>
        <taxon>Eukaryota</taxon>
        <taxon>Fungi</taxon>
        <taxon>Dikarya</taxon>
        <taxon>Ascomycota</taxon>
        <taxon>Pezizomycotina</taxon>
        <taxon>Sordariomycetes</taxon>
        <taxon>Sordariomycetidae</taxon>
        <taxon>Sordariales</taxon>
        <taxon>Sordariaceae</taxon>
        <taxon>Neurospora</taxon>
    </lineage>
</organism>
<keyword evidence="2" id="KW-1185">Reference proteome</keyword>
<comment type="caution">
    <text evidence="1">The sequence shown here is derived from an EMBL/GenBank/DDBJ whole genome shotgun (WGS) entry which is preliminary data.</text>
</comment>
<dbReference type="RefSeq" id="XP_062676593.1">
    <property type="nucleotide sequence ID" value="XM_062823708.1"/>
</dbReference>
<accession>A0AAE0MJ62</accession>
<dbReference type="EMBL" id="JAUEPP010000011">
    <property type="protein sequence ID" value="KAK3334427.1"/>
    <property type="molecule type" value="Genomic_DNA"/>
</dbReference>
<protein>
    <submittedName>
        <fullName evidence="1">Uncharacterized protein</fullName>
    </submittedName>
</protein>
<gene>
    <name evidence="1" type="ORF">B0H65DRAFT_385726</name>
</gene>
<reference evidence="1" key="2">
    <citation type="submission" date="2023-06" db="EMBL/GenBank/DDBJ databases">
        <authorList>
            <consortium name="Lawrence Berkeley National Laboratory"/>
            <person name="Haridas S."/>
            <person name="Hensen N."/>
            <person name="Bonometti L."/>
            <person name="Westerberg I."/>
            <person name="Brannstrom I.O."/>
            <person name="Guillou S."/>
            <person name="Cros-Aarteil S."/>
            <person name="Calhoun S."/>
            <person name="Kuo A."/>
            <person name="Mondo S."/>
            <person name="Pangilinan J."/>
            <person name="Riley R."/>
            <person name="Labutti K."/>
            <person name="Andreopoulos B."/>
            <person name="Lipzen A."/>
            <person name="Chen C."/>
            <person name="Yanf M."/>
            <person name="Daum C."/>
            <person name="Ng V."/>
            <person name="Clum A."/>
            <person name="Steindorff A."/>
            <person name="Ohm R."/>
            <person name="Martin F."/>
            <person name="Silar P."/>
            <person name="Natvig D."/>
            <person name="Lalanne C."/>
            <person name="Gautier V."/>
            <person name="Ament-Velasquez S.L."/>
            <person name="Kruys A."/>
            <person name="Hutchinson M.I."/>
            <person name="Powell A.J."/>
            <person name="Barry K."/>
            <person name="Miller A.N."/>
            <person name="Grigoriev I.V."/>
            <person name="Debuchy R."/>
            <person name="Gladieux P."/>
            <person name="Thoren M.H."/>
            <person name="Johannesson H."/>
        </authorList>
    </citation>
    <scope>NUCLEOTIDE SEQUENCE</scope>
    <source>
        <strain evidence="1">CBS 560.94</strain>
    </source>
</reference>
<name>A0AAE0MJ62_9PEZI</name>
<proteinExistence type="predicted"/>
<dbReference type="GeneID" id="87860862"/>
<feature type="non-terminal residue" evidence="1">
    <location>
        <position position="118"/>
    </location>
</feature>
<reference evidence="1" key="1">
    <citation type="journal article" date="2023" name="Mol. Phylogenet. Evol.">
        <title>Genome-scale phylogeny and comparative genomics of the fungal order Sordariales.</title>
        <authorList>
            <person name="Hensen N."/>
            <person name="Bonometti L."/>
            <person name="Westerberg I."/>
            <person name="Brannstrom I.O."/>
            <person name="Guillou S."/>
            <person name="Cros-Aarteil S."/>
            <person name="Calhoun S."/>
            <person name="Haridas S."/>
            <person name="Kuo A."/>
            <person name="Mondo S."/>
            <person name="Pangilinan J."/>
            <person name="Riley R."/>
            <person name="LaButti K."/>
            <person name="Andreopoulos B."/>
            <person name="Lipzen A."/>
            <person name="Chen C."/>
            <person name="Yan M."/>
            <person name="Daum C."/>
            <person name="Ng V."/>
            <person name="Clum A."/>
            <person name="Steindorff A."/>
            <person name="Ohm R.A."/>
            <person name="Martin F."/>
            <person name="Silar P."/>
            <person name="Natvig D.O."/>
            <person name="Lalanne C."/>
            <person name="Gautier V."/>
            <person name="Ament-Velasquez S.L."/>
            <person name="Kruys A."/>
            <person name="Hutchinson M.I."/>
            <person name="Powell A.J."/>
            <person name="Barry K."/>
            <person name="Miller A.N."/>
            <person name="Grigoriev I.V."/>
            <person name="Debuchy R."/>
            <person name="Gladieux P."/>
            <person name="Hiltunen Thoren M."/>
            <person name="Johannesson H."/>
        </authorList>
    </citation>
    <scope>NUCLEOTIDE SEQUENCE</scope>
    <source>
        <strain evidence="1">CBS 560.94</strain>
    </source>
</reference>
<dbReference type="AlphaFoldDB" id="A0AAE0MJ62"/>
<feature type="non-terminal residue" evidence="1">
    <location>
        <position position="1"/>
    </location>
</feature>
<dbReference type="Proteomes" id="UP001278500">
    <property type="component" value="Unassembled WGS sequence"/>
</dbReference>
<evidence type="ECO:0000313" key="2">
    <source>
        <dbReference type="Proteomes" id="UP001278500"/>
    </source>
</evidence>